<proteinExistence type="predicted"/>
<dbReference type="PATRIC" id="fig|1618761.3.peg.474"/>
<evidence type="ECO:0000259" key="1">
    <source>
        <dbReference type="Pfam" id="PF01926"/>
    </source>
</evidence>
<dbReference type="AlphaFoldDB" id="A0A0G0BAC9"/>
<sequence>MLITTTKFMKGIVGDDEILADGIPQIAFIGRSNVGKSSLINVITNSKASRTSSDK</sequence>
<gene>
    <name evidence="2" type="ORF">UR64_C0009G0017</name>
</gene>
<evidence type="ECO:0000313" key="3">
    <source>
        <dbReference type="Proteomes" id="UP000034952"/>
    </source>
</evidence>
<name>A0A0G0BAC9_9BACT</name>
<dbReference type="InterPro" id="IPR006073">
    <property type="entry name" value="GTP-bd"/>
</dbReference>
<organism evidence="2 3">
    <name type="scientific">Candidatus Nomurabacteria bacterium GW2011_GWE1_35_16</name>
    <dbReference type="NCBI Taxonomy" id="1618761"/>
    <lineage>
        <taxon>Bacteria</taxon>
        <taxon>Candidatus Nomuraibacteriota</taxon>
    </lineage>
</organism>
<dbReference type="EMBL" id="LBPY01000009">
    <property type="protein sequence ID" value="KKP66314.1"/>
    <property type="molecule type" value="Genomic_DNA"/>
</dbReference>
<accession>A0A0G0BAC9</accession>
<evidence type="ECO:0000313" key="2">
    <source>
        <dbReference type="EMBL" id="KKP66314.1"/>
    </source>
</evidence>
<feature type="domain" description="G" evidence="1">
    <location>
        <begin position="25"/>
        <end position="52"/>
    </location>
</feature>
<dbReference type="GO" id="GO:0005525">
    <property type="term" value="F:GTP binding"/>
    <property type="evidence" value="ECO:0007669"/>
    <property type="project" value="InterPro"/>
</dbReference>
<dbReference type="InterPro" id="IPR027417">
    <property type="entry name" value="P-loop_NTPase"/>
</dbReference>
<dbReference type="PANTHER" id="PTHR11649:SF13">
    <property type="entry name" value="ENGB-TYPE G DOMAIN-CONTAINING PROTEIN"/>
    <property type="match status" value="1"/>
</dbReference>
<dbReference type="PANTHER" id="PTHR11649">
    <property type="entry name" value="MSS1/TRME-RELATED GTP-BINDING PROTEIN"/>
    <property type="match status" value="1"/>
</dbReference>
<dbReference type="Pfam" id="PF01926">
    <property type="entry name" value="MMR_HSR1"/>
    <property type="match status" value="1"/>
</dbReference>
<protein>
    <submittedName>
        <fullName evidence="2">Putative GTP-binding protein EngB</fullName>
    </submittedName>
</protein>
<dbReference type="Gene3D" id="3.40.50.300">
    <property type="entry name" value="P-loop containing nucleotide triphosphate hydrolases"/>
    <property type="match status" value="1"/>
</dbReference>
<comment type="caution">
    <text evidence="2">The sequence shown here is derived from an EMBL/GenBank/DDBJ whole genome shotgun (WGS) entry which is preliminary data.</text>
</comment>
<dbReference type="Proteomes" id="UP000034952">
    <property type="component" value="Unassembled WGS sequence"/>
</dbReference>
<reference evidence="2 3" key="1">
    <citation type="journal article" date="2015" name="Nature">
        <title>rRNA introns, odd ribosomes, and small enigmatic genomes across a large radiation of phyla.</title>
        <authorList>
            <person name="Brown C.T."/>
            <person name="Hug L.A."/>
            <person name="Thomas B.C."/>
            <person name="Sharon I."/>
            <person name="Castelle C.J."/>
            <person name="Singh A."/>
            <person name="Wilkins M.J."/>
            <person name="Williams K.H."/>
            <person name="Banfield J.F."/>
        </authorList>
    </citation>
    <scope>NUCLEOTIDE SEQUENCE [LARGE SCALE GENOMIC DNA]</scope>
</reference>
<dbReference type="SUPFAM" id="SSF52540">
    <property type="entry name" value="P-loop containing nucleoside triphosphate hydrolases"/>
    <property type="match status" value="1"/>
</dbReference>